<evidence type="ECO:0000313" key="3">
    <source>
        <dbReference type="EMBL" id="AEF85057.1"/>
    </source>
</evidence>
<protein>
    <recommendedName>
        <fullName evidence="2">UPF0235 protein TREPR_2235</fullName>
    </recommendedName>
</protein>
<dbReference type="STRING" id="545694.TREPR_2235"/>
<evidence type="ECO:0000256" key="1">
    <source>
        <dbReference type="ARBA" id="ARBA00010364"/>
    </source>
</evidence>
<dbReference type="Proteomes" id="UP000009223">
    <property type="component" value="Chromosome"/>
</dbReference>
<dbReference type="InterPro" id="IPR036591">
    <property type="entry name" value="YggU-like_sf"/>
</dbReference>
<comment type="similarity">
    <text evidence="1 2">Belongs to the UPF0235 family.</text>
</comment>
<dbReference type="NCBIfam" id="TIGR00251">
    <property type="entry name" value="DUF167 family protein"/>
    <property type="match status" value="1"/>
</dbReference>
<proteinExistence type="inferred from homology"/>
<dbReference type="OrthoDB" id="9800587at2"/>
<dbReference type="Gene3D" id="3.30.1200.10">
    <property type="entry name" value="YggU-like"/>
    <property type="match status" value="1"/>
</dbReference>
<gene>
    <name evidence="3" type="ordered locus">TREPR_2235</name>
</gene>
<sequence>MAECFRIAGELLLLDIKAVPGSSKSQIAGLSEGRLRIKIAASPEDGKANTELRAFLAKLLGCPRKDITLVAGEKSRLKTAALPLGVKEKLDEIVKEVRK</sequence>
<dbReference type="AlphaFoldDB" id="F5YIG8"/>
<dbReference type="SUPFAM" id="SSF69786">
    <property type="entry name" value="YggU-like"/>
    <property type="match status" value="1"/>
</dbReference>
<reference evidence="4" key="1">
    <citation type="submission" date="2009-12" db="EMBL/GenBank/DDBJ databases">
        <title>Complete sequence of Treponema primitia strain ZAS-2.</title>
        <authorList>
            <person name="Tetu S.G."/>
            <person name="Matson E."/>
            <person name="Ren Q."/>
            <person name="Seshadri R."/>
            <person name="Elbourne L."/>
            <person name="Hassan K.A."/>
            <person name="Durkin A."/>
            <person name="Radune D."/>
            <person name="Mohamoud Y."/>
            <person name="Shay R."/>
            <person name="Jin S."/>
            <person name="Zhang X."/>
            <person name="Lucey K."/>
            <person name="Ballor N.R."/>
            <person name="Ottesen E."/>
            <person name="Rosenthal R."/>
            <person name="Allen A."/>
            <person name="Leadbetter J.R."/>
            <person name="Paulsen I.T."/>
        </authorList>
    </citation>
    <scope>NUCLEOTIDE SEQUENCE [LARGE SCALE GENOMIC DNA]</scope>
    <source>
        <strain evidence="4">ATCC BAA-887 / DSM 12427 / ZAS-2</strain>
    </source>
</reference>
<dbReference type="InterPro" id="IPR003746">
    <property type="entry name" value="DUF167"/>
</dbReference>
<dbReference type="KEGG" id="tpi:TREPR_2235"/>
<organism evidence="3 4">
    <name type="scientific">Treponema primitia (strain ATCC BAA-887 / DSM 12427 / ZAS-2)</name>
    <dbReference type="NCBI Taxonomy" id="545694"/>
    <lineage>
        <taxon>Bacteria</taxon>
        <taxon>Pseudomonadati</taxon>
        <taxon>Spirochaetota</taxon>
        <taxon>Spirochaetia</taxon>
        <taxon>Spirochaetales</taxon>
        <taxon>Treponemataceae</taxon>
        <taxon>Treponema</taxon>
    </lineage>
</organism>
<reference evidence="3 4" key="2">
    <citation type="journal article" date="2011" name="ISME J.">
        <title>RNA-seq reveals cooperative metabolic interactions between two termite-gut spirochete species in co-culture.</title>
        <authorList>
            <person name="Rosenthal A.Z."/>
            <person name="Matson E.G."/>
            <person name="Eldar A."/>
            <person name="Leadbetter J.R."/>
        </authorList>
    </citation>
    <scope>NUCLEOTIDE SEQUENCE [LARGE SCALE GENOMIC DNA]</scope>
    <source>
        <strain evidence="4">ATCC BAA-887 / DSM 12427 / ZAS-2</strain>
    </source>
</reference>
<evidence type="ECO:0000256" key="2">
    <source>
        <dbReference type="HAMAP-Rule" id="MF_00634"/>
    </source>
</evidence>
<dbReference type="Pfam" id="PF02594">
    <property type="entry name" value="DUF167"/>
    <property type="match status" value="1"/>
</dbReference>
<dbReference type="RefSeq" id="WP_015707955.1">
    <property type="nucleotide sequence ID" value="NC_015578.1"/>
</dbReference>
<dbReference type="SMART" id="SM01152">
    <property type="entry name" value="DUF167"/>
    <property type="match status" value="1"/>
</dbReference>
<evidence type="ECO:0000313" key="4">
    <source>
        <dbReference type="Proteomes" id="UP000009223"/>
    </source>
</evidence>
<dbReference type="HAMAP" id="MF_00634">
    <property type="entry name" value="UPF0235"/>
    <property type="match status" value="1"/>
</dbReference>
<keyword evidence="4" id="KW-1185">Reference proteome</keyword>
<dbReference type="eggNOG" id="COG1872">
    <property type="taxonomic scope" value="Bacteria"/>
</dbReference>
<dbReference type="EMBL" id="CP001843">
    <property type="protein sequence ID" value="AEF85057.1"/>
    <property type="molecule type" value="Genomic_DNA"/>
</dbReference>
<dbReference type="PANTHER" id="PTHR13420">
    <property type="entry name" value="UPF0235 PROTEIN C15ORF40"/>
    <property type="match status" value="1"/>
</dbReference>
<dbReference type="HOGENOM" id="CLU_130694_5_1_12"/>
<accession>F5YIG8</accession>
<dbReference type="GO" id="GO:0005737">
    <property type="term" value="C:cytoplasm"/>
    <property type="evidence" value="ECO:0007669"/>
    <property type="project" value="TreeGrafter"/>
</dbReference>
<dbReference type="PANTHER" id="PTHR13420:SF7">
    <property type="entry name" value="UPF0235 PROTEIN C15ORF40"/>
    <property type="match status" value="1"/>
</dbReference>
<name>F5YIG8_TREPZ</name>